<evidence type="ECO:0000256" key="12">
    <source>
        <dbReference type="SAM" id="Phobius"/>
    </source>
</evidence>
<accession>A0A9N9MN49</accession>
<dbReference type="PANTHER" id="PTHR46131">
    <property type="entry name" value="SD08549P"/>
    <property type="match status" value="1"/>
</dbReference>
<keyword evidence="5" id="KW-0677">Repeat</keyword>
<evidence type="ECO:0000256" key="4">
    <source>
        <dbReference type="ARBA" id="ARBA00022692"/>
    </source>
</evidence>
<evidence type="ECO:0000256" key="5">
    <source>
        <dbReference type="ARBA" id="ARBA00022737"/>
    </source>
</evidence>
<evidence type="ECO:0000256" key="1">
    <source>
        <dbReference type="ARBA" id="ARBA00004448"/>
    </source>
</evidence>
<dbReference type="Proteomes" id="UP001152799">
    <property type="component" value="Chromosome 3"/>
</dbReference>
<evidence type="ECO:0000256" key="11">
    <source>
        <dbReference type="RuleBase" id="RU000488"/>
    </source>
</evidence>
<evidence type="ECO:0000256" key="3">
    <source>
        <dbReference type="ARBA" id="ARBA00022448"/>
    </source>
</evidence>
<feature type="repeat" description="Solcar" evidence="10">
    <location>
        <begin position="11"/>
        <end position="91"/>
    </location>
</feature>
<dbReference type="InterPro" id="IPR052465">
    <property type="entry name" value="Mito_NAD+_Carrier"/>
</dbReference>
<feature type="repeat" description="Solcar" evidence="10">
    <location>
        <begin position="98"/>
        <end position="183"/>
    </location>
</feature>
<evidence type="ECO:0000256" key="6">
    <source>
        <dbReference type="ARBA" id="ARBA00022792"/>
    </source>
</evidence>
<dbReference type="PANTHER" id="PTHR46131:SF1">
    <property type="entry name" value="SD08549P"/>
    <property type="match status" value="1"/>
</dbReference>
<name>A0A9N9MN49_9CUCU</name>
<keyword evidence="9 10" id="KW-0472">Membrane</keyword>
<proteinExistence type="inferred from homology"/>
<evidence type="ECO:0000256" key="7">
    <source>
        <dbReference type="ARBA" id="ARBA00022989"/>
    </source>
</evidence>
<keyword evidence="4 10" id="KW-0812">Transmembrane</keyword>
<keyword evidence="7 12" id="KW-1133">Transmembrane helix</keyword>
<keyword evidence="8" id="KW-0496">Mitochondrion</keyword>
<dbReference type="SUPFAM" id="SSF103506">
    <property type="entry name" value="Mitochondrial carrier"/>
    <property type="match status" value="1"/>
</dbReference>
<evidence type="ECO:0000313" key="14">
    <source>
        <dbReference type="Proteomes" id="UP001152799"/>
    </source>
</evidence>
<keyword evidence="14" id="KW-1185">Reference proteome</keyword>
<comment type="similarity">
    <text evidence="2 11">Belongs to the mitochondrial carrier (TC 2.A.29) family.</text>
</comment>
<evidence type="ECO:0000256" key="10">
    <source>
        <dbReference type="PROSITE-ProRule" id="PRU00282"/>
    </source>
</evidence>
<dbReference type="OrthoDB" id="2139348at2759"/>
<keyword evidence="3 11" id="KW-0813">Transport</keyword>
<sequence length="286" mass="32827">MSQNDPTNKQTPIRVEFISGLGSAILNIGITYPVTKLIYRQILENQRAVNSLQIIRKEGLWILYRGAIPPMLQRCVTLSTMFAVYKAASLPLEHVKMGKYYKKISACFIAGTLESVFMPLERIQILLVSSKYNKRFRNMFHLTAVIARDYHVKEFYRGYTLILLRNVTANSCFFITKDELNKRYGIDNTTNTKSFAGNIQQFIFGSLIGTFMTILFYPLKVMKVNIHQNLGGRFRGLTEIAQDVYRKDGGGIANFYRGIIINSFRSLFAWGITNVSYEYIKEKLNS</sequence>
<dbReference type="AlphaFoldDB" id="A0A9N9MN49"/>
<protein>
    <recommendedName>
        <fullName evidence="15">Solute carrier family 25 member 51</fullName>
    </recommendedName>
</protein>
<feature type="repeat" description="Solcar" evidence="10">
    <location>
        <begin position="196"/>
        <end position="283"/>
    </location>
</feature>
<evidence type="ECO:0000256" key="9">
    <source>
        <dbReference type="ARBA" id="ARBA00023136"/>
    </source>
</evidence>
<dbReference type="GO" id="GO:0051724">
    <property type="term" value="F:NAD transmembrane transporter activity"/>
    <property type="evidence" value="ECO:0007669"/>
    <property type="project" value="TreeGrafter"/>
</dbReference>
<dbReference type="InterPro" id="IPR023395">
    <property type="entry name" value="MCP_dom_sf"/>
</dbReference>
<dbReference type="EMBL" id="OU892279">
    <property type="protein sequence ID" value="CAG9765686.1"/>
    <property type="molecule type" value="Genomic_DNA"/>
</dbReference>
<dbReference type="PROSITE" id="PS50920">
    <property type="entry name" value="SOLCAR"/>
    <property type="match status" value="3"/>
</dbReference>
<evidence type="ECO:0008006" key="15">
    <source>
        <dbReference type="Google" id="ProtNLM"/>
    </source>
</evidence>
<evidence type="ECO:0000256" key="8">
    <source>
        <dbReference type="ARBA" id="ARBA00023128"/>
    </source>
</evidence>
<evidence type="ECO:0000313" key="13">
    <source>
        <dbReference type="EMBL" id="CAG9765686.1"/>
    </source>
</evidence>
<comment type="subcellular location">
    <subcellularLocation>
        <location evidence="1">Mitochondrion inner membrane</location>
        <topology evidence="1">Multi-pass membrane protein</topology>
    </subcellularLocation>
</comment>
<dbReference type="Gene3D" id="1.50.40.10">
    <property type="entry name" value="Mitochondrial carrier domain"/>
    <property type="match status" value="1"/>
</dbReference>
<dbReference type="Pfam" id="PF00153">
    <property type="entry name" value="Mito_carr"/>
    <property type="match status" value="2"/>
</dbReference>
<organism evidence="13 14">
    <name type="scientific">Ceutorhynchus assimilis</name>
    <name type="common">cabbage seed weevil</name>
    <dbReference type="NCBI Taxonomy" id="467358"/>
    <lineage>
        <taxon>Eukaryota</taxon>
        <taxon>Metazoa</taxon>
        <taxon>Ecdysozoa</taxon>
        <taxon>Arthropoda</taxon>
        <taxon>Hexapoda</taxon>
        <taxon>Insecta</taxon>
        <taxon>Pterygota</taxon>
        <taxon>Neoptera</taxon>
        <taxon>Endopterygota</taxon>
        <taxon>Coleoptera</taxon>
        <taxon>Polyphaga</taxon>
        <taxon>Cucujiformia</taxon>
        <taxon>Curculionidae</taxon>
        <taxon>Ceutorhynchinae</taxon>
        <taxon>Ceutorhynchus</taxon>
    </lineage>
</organism>
<feature type="transmembrane region" description="Helical" evidence="12">
    <location>
        <begin position="202"/>
        <end position="219"/>
    </location>
</feature>
<keyword evidence="6" id="KW-0999">Mitochondrion inner membrane</keyword>
<dbReference type="InterPro" id="IPR018108">
    <property type="entry name" value="MCP_transmembrane"/>
</dbReference>
<dbReference type="GO" id="GO:0005743">
    <property type="term" value="C:mitochondrial inner membrane"/>
    <property type="evidence" value="ECO:0007669"/>
    <property type="project" value="UniProtKB-SubCell"/>
</dbReference>
<gene>
    <name evidence="13" type="ORF">CEUTPL_LOCUS6291</name>
</gene>
<reference evidence="13" key="1">
    <citation type="submission" date="2022-01" db="EMBL/GenBank/DDBJ databases">
        <authorList>
            <person name="King R."/>
        </authorList>
    </citation>
    <scope>NUCLEOTIDE SEQUENCE</scope>
</reference>
<evidence type="ECO:0000256" key="2">
    <source>
        <dbReference type="ARBA" id="ARBA00006375"/>
    </source>
</evidence>